<organism evidence="1 2">
    <name type="scientific">Durusdinium trenchii</name>
    <dbReference type="NCBI Taxonomy" id="1381693"/>
    <lineage>
        <taxon>Eukaryota</taxon>
        <taxon>Sar</taxon>
        <taxon>Alveolata</taxon>
        <taxon>Dinophyceae</taxon>
        <taxon>Suessiales</taxon>
        <taxon>Symbiodiniaceae</taxon>
        <taxon>Durusdinium</taxon>
    </lineage>
</organism>
<proteinExistence type="predicted"/>
<evidence type="ECO:0000313" key="1">
    <source>
        <dbReference type="EMBL" id="CAK8991168.1"/>
    </source>
</evidence>
<dbReference type="EMBL" id="CAXAMM010001240">
    <property type="protein sequence ID" value="CAK8991168.1"/>
    <property type="molecule type" value="Genomic_DNA"/>
</dbReference>
<name>A0ABP0HLS3_9DINO</name>
<gene>
    <name evidence="1" type="ORF">SCF082_LOCUS2548</name>
</gene>
<accession>A0ABP0HLS3</accession>
<keyword evidence="2" id="KW-1185">Reference proteome</keyword>
<sequence>PVCVGFSMMGKRLRTQDAQFNTHEALYANIAPGQQVQIVENVTEYPTSLIQQKLGDDFELKSVKIDPRIFGVLCCRARLYAIAWRKDMLQWTDHFSLEDFLDCLTSQVALDALEYWWMDLPTSQLTPGEEDEASCQTLSLSFLAITLEAPIEGLPALTDWIRTCSDVWLNGFESWREPIEVRLGPDGKLGEELKPAMLIPTKGRGRASMILFGVLYTYVKLRDTLSDAEQNDFLRFMDTVKDIQVVLMPVGVCNDAWTTIEKHLHYYRFAESDHNGEHMFMDETIAKVTKLAVDGFKKGGVVVWLDLTKFGRLTHNDLNDAMDLLQTALGRFPKRSCAFVICPHLISEKVQCGLRGEIRRIEDKCDALGIYAEMIQLRMSEPPGQKHVPLQFPCWICFDEKSMADNVFKQSQLLSDRCQGWDVSFLRVT</sequence>
<reference evidence="1 2" key="1">
    <citation type="submission" date="2024-02" db="EMBL/GenBank/DDBJ databases">
        <authorList>
            <person name="Chen Y."/>
            <person name="Shah S."/>
            <person name="Dougan E. K."/>
            <person name="Thang M."/>
            <person name="Chan C."/>
        </authorList>
    </citation>
    <scope>NUCLEOTIDE SEQUENCE [LARGE SCALE GENOMIC DNA]</scope>
</reference>
<evidence type="ECO:0000313" key="2">
    <source>
        <dbReference type="Proteomes" id="UP001642464"/>
    </source>
</evidence>
<comment type="caution">
    <text evidence="1">The sequence shown here is derived from an EMBL/GenBank/DDBJ whole genome shotgun (WGS) entry which is preliminary data.</text>
</comment>
<protein>
    <submittedName>
        <fullName evidence="1">Sodium/hydrogen exchanger 3</fullName>
    </submittedName>
</protein>
<feature type="non-terminal residue" evidence="1">
    <location>
        <position position="1"/>
    </location>
</feature>
<dbReference type="Proteomes" id="UP001642464">
    <property type="component" value="Unassembled WGS sequence"/>
</dbReference>